<dbReference type="GO" id="GO:0008168">
    <property type="term" value="F:methyltransferase activity"/>
    <property type="evidence" value="ECO:0007669"/>
    <property type="project" value="UniProtKB-KW"/>
</dbReference>
<reference evidence="1 2" key="1">
    <citation type="submission" date="2020-08" db="EMBL/GenBank/DDBJ databases">
        <title>Sequencing the genomes of 1000 actinobacteria strains.</title>
        <authorList>
            <person name="Klenk H.-P."/>
        </authorList>
    </citation>
    <scope>NUCLEOTIDE SEQUENCE [LARGE SCALE GENOMIC DNA]</scope>
    <source>
        <strain evidence="1 2">DSM 45362</strain>
    </source>
</reference>
<dbReference type="GO" id="GO:0032259">
    <property type="term" value="P:methylation"/>
    <property type="evidence" value="ECO:0007669"/>
    <property type="project" value="UniProtKB-KW"/>
</dbReference>
<keyword evidence="2" id="KW-1185">Reference proteome</keyword>
<comment type="caution">
    <text evidence="1">The sequence shown here is derived from an EMBL/GenBank/DDBJ whole genome shotgun (WGS) entry which is preliminary data.</text>
</comment>
<name>A0A841BFQ8_9ACTN</name>
<dbReference type="RefSeq" id="WP_184831494.1">
    <property type="nucleotide sequence ID" value="NZ_JACHMN010000001.1"/>
</dbReference>
<keyword evidence="1" id="KW-0808">Transferase</keyword>
<sequence>MEQQTVPPKARELIADGDLDLALSVLRRHSFTLADAVETLRDEAGLRYGDALQQIWAHPDWHEESVRARAVLDSFWSAFEQVAVISDDGTTWVVDPDAQ</sequence>
<organism evidence="1 2">
    <name type="scientific">Allocatelliglobosispora scoriae</name>
    <dbReference type="NCBI Taxonomy" id="643052"/>
    <lineage>
        <taxon>Bacteria</taxon>
        <taxon>Bacillati</taxon>
        <taxon>Actinomycetota</taxon>
        <taxon>Actinomycetes</taxon>
        <taxon>Micromonosporales</taxon>
        <taxon>Micromonosporaceae</taxon>
        <taxon>Allocatelliglobosispora</taxon>
    </lineage>
</organism>
<evidence type="ECO:0000313" key="1">
    <source>
        <dbReference type="EMBL" id="MBB5867124.1"/>
    </source>
</evidence>
<keyword evidence="1" id="KW-0489">Methyltransferase</keyword>
<dbReference type="AlphaFoldDB" id="A0A841BFQ8"/>
<dbReference type="EMBL" id="JACHMN010000001">
    <property type="protein sequence ID" value="MBB5867124.1"/>
    <property type="molecule type" value="Genomic_DNA"/>
</dbReference>
<accession>A0A841BFQ8</accession>
<gene>
    <name evidence="1" type="ORF">F4553_000503</name>
</gene>
<evidence type="ECO:0000313" key="2">
    <source>
        <dbReference type="Proteomes" id="UP000587527"/>
    </source>
</evidence>
<proteinExistence type="predicted"/>
<protein>
    <submittedName>
        <fullName evidence="1">16S rRNA C1402 (Ribose-2'-O) methylase RsmI</fullName>
    </submittedName>
</protein>
<dbReference type="Proteomes" id="UP000587527">
    <property type="component" value="Unassembled WGS sequence"/>
</dbReference>